<evidence type="ECO:0000313" key="11">
    <source>
        <dbReference type="EMBL" id="OMJ92901.1"/>
    </source>
</evidence>
<proteinExistence type="predicted"/>
<feature type="compositionally biased region" description="Polar residues" evidence="8">
    <location>
        <begin position="28"/>
        <end position="52"/>
    </location>
</feature>
<name>A0A1R2CVA1_9CILI</name>
<dbReference type="PROSITE" id="PS00107">
    <property type="entry name" value="PROTEIN_KINASE_ATP"/>
    <property type="match status" value="1"/>
</dbReference>
<evidence type="ECO:0000259" key="9">
    <source>
        <dbReference type="PROSITE" id="PS50011"/>
    </source>
</evidence>
<evidence type="ECO:0000256" key="3">
    <source>
        <dbReference type="ARBA" id="ARBA00022679"/>
    </source>
</evidence>
<evidence type="ECO:0000259" key="10">
    <source>
        <dbReference type="PROSITE" id="PS50030"/>
    </source>
</evidence>
<dbReference type="InterPro" id="IPR015940">
    <property type="entry name" value="UBA"/>
</dbReference>
<evidence type="ECO:0000256" key="7">
    <source>
        <dbReference type="PROSITE-ProRule" id="PRU10141"/>
    </source>
</evidence>
<dbReference type="GO" id="GO:0005524">
    <property type="term" value="F:ATP binding"/>
    <property type="evidence" value="ECO:0007669"/>
    <property type="project" value="UniProtKB-UniRule"/>
</dbReference>
<dbReference type="GO" id="GO:0035556">
    <property type="term" value="P:intracellular signal transduction"/>
    <property type="evidence" value="ECO:0007669"/>
    <property type="project" value="TreeGrafter"/>
</dbReference>
<dbReference type="PROSITE" id="PS00108">
    <property type="entry name" value="PROTEIN_KINASE_ST"/>
    <property type="match status" value="1"/>
</dbReference>
<dbReference type="AlphaFoldDB" id="A0A1R2CVA1"/>
<dbReference type="PROSITE" id="PS50011">
    <property type="entry name" value="PROTEIN_KINASE_DOM"/>
    <property type="match status" value="1"/>
</dbReference>
<keyword evidence="6 7" id="KW-0067">ATP-binding</keyword>
<feature type="domain" description="Protein kinase" evidence="9">
    <location>
        <begin position="201"/>
        <end position="454"/>
    </location>
</feature>
<keyword evidence="3" id="KW-0808">Transferase</keyword>
<evidence type="ECO:0008006" key="13">
    <source>
        <dbReference type="Google" id="ProtNLM"/>
    </source>
</evidence>
<dbReference type="OrthoDB" id="295513at2759"/>
<keyword evidence="2" id="KW-0723">Serine/threonine-protein kinase</keyword>
<evidence type="ECO:0000256" key="8">
    <source>
        <dbReference type="SAM" id="MobiDB-lite"/>
    </source>
</evidence>
<keyword evidence="5" id="KW-0418">Kinase</keyword>
<feature type="domain" description="UBA" evidence="10">
    <location>
        <begin position="477"/>
        <end position="520"/>
    </location>
</feature>
<evidence type="ECO:0000256" key="6">
    <source>
        <dbReference type="ARBA" id="ARBA00022840"/>
    </source>
</evidence>
<feature type="compositionally biased region" description="Basic and acidic residues" evidence="8">
    <location>
        <begin position="53"/>
        <end position="63"/>
    </location>
</feature>
<dbReference type="InterPro" id="IPR011009">
    <property type="entry name" value="Kinase-like_dom_sf"/>
</dbReference>
<dbReference type="GO" id="GO:0005737">
    <property type="term" value="C:cytoplasm"/>
    <property type="evidence" value="ECO:0007669"/>
    <property type="project" value="TreeGrafter"/>
</dbReference>
<dbReference type="InterPro" id="IPR008271">
    <property type="entry name" value="Ser/Thr_kinase_AS"/>
</dbReference>
<evidence type="ECO:0000256" key="4">
    <source>
        <dbReference type="ARBA" id="ARBA00022741"/>
    </source>
</evidence>
<evidence type="ECO:0000256" key="1">
    <source>
        <dbReference type="ARBA" id="ARBA00011245"/>
    </source>
</evidence>
<protein>
    <recommendedName>
        <fullName evidence="13">Protein kinase domain-containing protein</fullName>
    </recommendedName>
</protein>
<evidence type="ECO:0000256" key="2">
    <source>
        <dbReference type="ARBA" id="ARBA00022527"/>
    </source>
</evidence>
<dbReference type="FunFam" id="1.10.510.10:FF:000571">
    <property type="entry name" value="Maternal embryonic leucine zipper kinase"/>
    <property type="match status" value="1"/>
</dbReference>
<gene>
    <name evidence="11" type="ORF">SteCoe_4237</name>
</gene>
<keyword evidence="12" id="KW-1185">Reference proteome</keyword>
<feature type="binding site" evidence="7">
    <location>
        <position position="230"/>
    </location>
    <ligand>
        <name>ATP</name>
        <dbReference type="ChEBI" id="CHEBI:30616"/>
    </ligand>
</feature>
<dbReference type="InterPro" id="IPR017441">
    <property type="entry name" value="Protein_kinase_ATP_BS"/>
</dbReference>
<evidence type="ECO:0000313" key="12">
    <source>
        <dbReference type="Proteomes" id="UP000187209"/>
    </source>
</evidence>
<comment type="subunit">
    <text evidence="1">Monomer.</text>
</comment>
<dbReference type="Gene3D" id="1.10.510.10">
    <property type="entry name" value="Transferase(Phosphotransferase) domain 1"/>
    <property type="match status" value="1"/>
</dbReference>
<sequence>MSKAKLKIHFAEPEYLANSQKLHPDLNPHTSRLRITSRQIQTRQTSRSSKVSPDNHHYSRKSSEIILPLAEISDKKKSQTKSTGKLSTNFKKNYTPVISPKIQPKPGHRRIFSDCQSNIYKSKILSEIKQIEKETAQKKSLKRHQKVMSYGKIVLKSEKEQEREASPYLTQEELEKKSLVKYISQYFLQYNDCPQTSIEFYRVVSIIGKGAFGKVLLCEHRLTGKKVAIKAISKAQLQNQRSQKKVFQEVYILRKIKSRFVIKILEVFESDKNFLMVLEYAGGGDLLHYVRDKGKLKEEEAKKIFKQIVQGALVIHEAGILHRDFKLDNILIDSSYSTIKICDFGVSKIIKPGEIVMDQCGTPAYLAPEIIKNEGYEGYTVDVWSIGIVLYTMICGTIPFRATNISDLHKVILSGVFDIPNEVSETAKDLLRKMIVVEPTERCSLQDVLCHPWFMIKNIKDVDKTIPQFCPRILKESNPEEFREINLNDISELGFPYDFVMKSLRNNEMNHATATYFLLS</sequence>
<dbReference type="EMBL" id="MPUH01000052">
    <property type="protein sequence ID" value="OMJ92901.1"/>
    <property type="molecule type" value="Genomic_DNA"/>
</dbReference>
<dbReference type="PANTHER" id="PTHR24346">
    <property type="entry name" value="MAP/MICROTUBULE AFFINITY-REGULATING KINASE"/>
    <property type="match status" value="1"/>
</dbReference>
<reference evidence="11 12" key="1">
    <citation type="submission" date="2016-11" db="EMBL/GenBank/DDBJ databases">
        <title>The macronuclear genome of Stentor coeruleus: a giant cell with tiny introns.</title>
        <authorList>
            <person name="Slabodnick M."/>
            <person name="Ruby J.G."/>
            <person name="Reiff S.B."/>
            <person name="Swart E.C."/>
            <person name="Gosai S."/>
            <person name="Prabakaran S."/>
            <person name="Witkowska E."/>
            <person name="Larue G.E."/>
            <person name="Fisher S."/>
            <person name="Freeman R.M."/>
            <person name="Gunawardena J."/>
            <person name="Chu W."/>
            <person name="Stover N.A."/>
            <person name="Gregory B.D."/>
            <person name="Nowacki M."/>
            <person name="Derisi J."/>
            <person name="Roy S.W."/>
            <person name="Marshall W.F."/>
            <person name="Sood P."/>
        </authorList>
    </citation>
    <scope>NUCLEOTIDE SEQUENCE [LARGE SCALE GENOMIC DNA]</scope>
    <source>
        <strain evidence="11">WM001</strain>
    </source>
</reference>
<dbReference type="InterPro" id="IPR000719">
    <property type="entry name" value="Prot_kinase_dom"/>
</dbReference>
<keyword evidence="4 7" id="KW-0547">Nucleotide-binding</keyword>
<accession>A0A1R2CVA1</accession>
<evidence type="ECO:0000256" key="5">
    <source>
        <dbReference type="ARBA" id="ARBA00022777"/>
    </source>
</evidence>
<dbReference type="SUPFAM" id="SSF56112">
    <property type="entry name" value="Protein kinase-like (PK-like)"/>
    <property type="match status" value="1"/>
</dbReference>
<dbReference type="GO" id="GO:0004674">
    <property type="term" value="F:protein serine/threonine kinase activity"/>
    <property type="evidence" value="ECO:0007669"/>
    <property type="project" value="UniProtKB-KW"/>
</dbReference>
<dbReference type="CDD" id="cd14003">
    <property type="entry name" value="STKc_AMPK-like"/>
    <property type="match status" value="1"/>
</dbReference>
<dbReference type="FunFam" id="3.30.200.20:FF:000003">
    <property type="entry name" value="Non-specific serine/threonine protein kinase"/>
    <property type="match status" value="1"/>
</dbReference>
<dbReference type="Pfam" id="PF00069">
    <property type="entry name" value="Pkinase"/>
    <property type="match status" value="1"/>
</dbReference>
<dbReference type="PANTHER" id="PTHR24346:SF30">
    <property type="entry name" value="MATERNAL EMBRYONIC LEUCINE ZIPPER KINASE"/>
    <property type="match status" value="1"/>
</dbReference>
<organism evidence="11 12">
    <name type="scientific">Stentor coeruleus</name>
    <dbReference type="NCBI Taxonomy" id="5963"/>
    <lineage>
        <taxon>Eukaryota</taxon>
        <taxon>Sar</taxon>
        <taxon>Alveolata</taxon>
        <taxon>Ciliophora</taxon>
        <taxon>Postciliodesmatophora</taxon>
        <taxon>Heterotrichea</taxon>
        <taxon>Heterotrichida</taxon>
        <taxon>Stentoridae</taxon>
        <taxon>Stentor</taxon>
    </lineage>
</organism>
<feature type="region of interest" description="Disordered" evidence="8">
    <location>
        <begin position="19"/>
        <end position="64"/>
    </location>
</feature>
<comment type="caution">
    <text evidence="11">The sequence shown here is derived from an EMBL/GenBank/DDBJ whole genome shotgun (WGS) entry which is preliminary data.</text>
</comment>
<dbReference type="Proteomes" id="UP000187209">
    <property type="component" value="Unassembled WGS sequence"/>
</dbReference>
<dbReference type="PROSITE" id="PS50030">
    <property type="entry name" value="UBA"/>
    <property type="match status" value="1"/>
</dbReference>